<dbReference type="Proteomes" id="UP000010297">
    <property type="component" value="Unassembled WGS sequence"/>
</dbReference>
<dbReference type="InterPro" id="IPR000182">
    <property type="entry name" value="GNAT_dom"/>
</dbReference>
<keyword evidence="5" id="KW-1185">Reference proteome</keyword>
<accession>H5UXD1</accession>
<dbReference type="AlphaFoldDB" id="H5UXD1"/>
<dbReference type="SUPFAM" id="SSF55729">
    <property type="entry name" value="Acyl-CoA N-acyltransferases (Nat)"/>
    <property type="match status" value="1"/>
</dbReference>
<dbReference type="eggNOG" id="COG0456">
    <property type="taxonomic scope" value="Bacteria"/>
</dbReference>
<evidence type="ECO:0000313" key="5">
    <source>
        <dbReference type="Proteomes" id="UP000010297"/>
    </source>
</evidence>
<dbReference type="GO" id="GO:0016747">
    <property type="term" value="F:acyltransferase activity, transferring groups other than amino-acyl groups"/>
    <property type="evidence" value="ECO:0007669"/>
    <property type="project" value="InterPro"/>
</dbReference>
<dbReference type="PROSITE" id="PS51186">
    <property type="entry name" value="GNAT"/>
    <property type="match status" value="1"/>
</dbReference>
<dbReference type="PANTHER" id="PTHR43877:SF2">
    <property type="entry name" value="AMINOALKYLPHOSPHONATE N-ACETYLTRANSFERASE-RELATED"/>
    <property type="match status" value="1"/>
</dbReference>
<dbReference type="PANTHER" id="PTHR43877">
    <property type="entry name" value="AMINOALKYLPHOSPHONATE N-ACETYLTRANSFERASE-RELATED-RELATED"/>
    <property type="match status" value="1"/>
</dbReference>
<dbReference type="CDD" id="cd04301">
    <property type="entry name" value="NAT_SF"/>
    <property type="match status" value="1"/>
</dbReference>
<keyword evidence="2" id="KW-0012">Acyltransferase</keyword>
<protein>
    <submittedName>
        <fullName evidence="4">Putative N-acetyltransferase YiaC</fullName>
    </submittedName>
</protein>
<proteinExistence type="predicted"/>
<dbReference type="Pfam" id="PF13508">
    <property type="entry name" value="Acetyltransf_7"/>
    <property type="match status" value="1"/>
</dbReference>
<reference evidence="4 5" key="1">
    <citation type="submission" date="2012-02" db="EMBL/GenBank/DDBJ databases">
        <title>Whole genome shotgun sequence of Escherichia hermannii NBRC 105704.</title>
        <authorList>
            <person name="Yoshida I."/>
            <person name="Hosoyama A."/>
            <person name="Tsuchikane K."/>
            <person name="Katsumata H."/>
            <person name="Yamazaki S."/>
            <person name="Fujita N."/>
        </authorList>
    </citation>
    <scope>NUCLEOTIDE SEQUENCE [LARGE SCALE GENOMIC DNA]</scope>
    <source>
        <strain evidence="4 5">NBRC 105704</strain>
    </source>
</reference>
<evidence type="ECO:0000256" key="1">
    <source>
        <dbReference type="ARBA" id="ARBA00022679"/>
    </source>
</evidence>
<evidence type="ECO:0000259" key="3">
    <source>
        <dbReference type="PROSITE" id="PS51186"/>
    </source>
</evidence>
<dbReference type="InterPro" id="IPR016181">
    <property type="entry name" value="Acyl_CoA_acyltransferase"/>
</dbReference>
<sequence length="160" mass="18510">MKMNIKVTISERNKKTALTVRGWQASDRPFLRTLYLQARREAWPWLDGSQWQLEDFDAATLGETIWVAEQDGHRIGFASVLENDNFLHNLFVDPQYQGTGAGTALLETVQSRFTSTGALKCLVRNKPAVEFYRRHGWEIEATGESPEGEYYLMHWKKETR</sequence>
<dbReference type="RefSeq" id="WP_002463209.1">
    <property type="nucleotide sequence ID" value="NZ_BAFF01000001.1"/>
</dbReference>
<organism evidence="4 5">
    <name type="scientific">Atlantibacter hermannii NBRC 105704</name>
    <dbReference type="NCBI Taxonomy" id="1115512"/>
    <lineage>
        <taxon>Bacteria</taxon>
        <taxon>Pseudomonadati</taxon>
        <taxon>Pseudomonadota</taxon>
        <taxon>Gammaproteobacteria</taxon>
        <taxon>Enterobacterales</taxon>
        <taxon>Enterobacteriaceae</taxon>
        <taxon>Atlantibacter</taxon>
    </lineage>
</organism>
<dbReference type="EMBL" id="BAFF01000001">
    <property type="protein sequence ID" value="GAB50562.1"/>
    <property type="molecule type" value="Genomic_DNA"/>
</dbReference>
<name>H5UXD1_ATLHE</name>
<evidence type="ECO:0000313" key="4">
    <source>
        <dbReference type="EMBL" id="GAB50562.1"/>
    </source>
</evidence>
<evidence type="ECO:0000256" key="2">
    <source>
        <dbReference type="ARBA" id="ARBA00023315"/>
    </source>
</evidence>
<keyword evidence="1 4" id="KW-0808">Transferase</keyword>
<dbReference type="Gene3D" id="3.40.630.30">
    <property type="match status" value="1"/>
</dbReference>
<dbReference type="InterPro" id="IPR050832">
    <property type="entry name" value="Bact_Acetyltransf"/>
</dbReference>
<gene>
    <name evidence="4" type="primary">yiaC</name>
    <name evidence="4" type="ORF">EH105704_01_05720</name>
</gene>
<feature type="domain" description="N-acetyltransferase" evidence="3">
    <location>
        <begin position="18"/>
        <end position="158"/>
    </location>
</feature>
<comment type="caution">
    <text evidence="4">The sequence shown here is derived from an EMBL/GenBank/DDBJ whole genome shotgun (WGS) entry which is preliminary data.</text>
</comment>